<gene>
    <name evidence="2" type="ORF">ABB29_12535</name>
</gene>
<name>A0A0R0CTP3_9GAMM</name>
<protein>
    <submittedName>
        <fullName evidence="2">Uncharacterized protein</fullName>
    </submittedName>
</protein>
<comment type="caution">
    <text evidence="2">The sequence shown here is derived from an EMBL/GenBank/DDBJ whole genome shotgun (WGS) entry which is preliminary data.</text>
</comment>
<reference evidence="2 3" key="1">
    <citation type="submission" date="2015-05" db="EMBL/GenBank/DDBJ databases">
        <title>Genome sequencing and analysis of members of genus Stenotrophomonas.</title>
        <authorList>
            <person name="Patil P.P."/>
            <person name="Midha S."/>
            <person name="Patil P.B."/>
        </authorList>
    </citation>
    <scope>NUCLEOTIDE SEQUENCE [LARGE SCALE GENOMIC DNA]</scope>
    <source>
        <strain evidence="2 3">DSM 21858</strain>
    </source>
</reference>
<keyword evidence="3" id="KW-1185">Reference proteome</keyword>
<accession>A0A0R0CTP3</accession>
<sequence length="188" mass="20595">MAGCQSTAPSPASPGSAAESLPRGSYTNVGATWPLKFRAHYFDAICFSTYGCRVQYGHYHPGNPSEDVLTKSSDSIPDYPNHLSAGWGPIKNFPAPAKVTWRSKDGVPHAAEIDIGEIFSDQRIRHTVKQEDAADLASSGTPGIILEVNDRTINVYMQTAIWLKQPTEPDNPLSDVQRDLIKVFSETY</sequence>
<evidence type="ECO:0000313" key="3">
    <source>
        <dbReference type="Proteomes" id="UP000052052"/>
    </source>
</evidence>
<organism evidence="2 3">
    <name type="scientific">Pseudoxanthomonas dokdonensis</name>
    <dbReference type="NCBI Taxonomy" id="344882"/>
    <lineage>
        <taxon>Bacteria</taxon>
        <taxon>Pseudomonadati</taxon>
        <taxon>Pseudomonadota</taxon>
        <taxon>Gammaproteobacteria</taxon>
        <taxon>Lysobacterales</taxon>
        <taxon>Lysobacteraceae</taxon>
        <taxon>Pseudoxanthomonas</taxon>
    </lineage>
</organism>
<feature type="compositionally biased region" description="Low complexity" evidence="1">
    <location>
        <begin position="8"/>
        <end position="22"/>
    </location>
</feature>
<dbReference type="AlphaFoldDB" id="A0A0R0CTP3"/>
<evidence type="ECO:0000313" key="2">
    <source>
        <dbReference type="EMBL" id="KRG68627.1"/>
    </source>
</evidence>
<proteinExistence type="predicted"/>
<dbReference type="PATRIC" id="fig|344882.3.peg.884"/>
<dbReference type="Proteomes" id="UP000052052">
    <property type="component" value="Unassembled WGS sequence"/>
</dbReference>
<dbReference type="EMBL" id="LDJL01000012">
    <property type="protein sequence ID" value="KRG68627.1"/>
    <property type="molecule type" value="Genomic_DNA"/>
</dbReference>
<feature type="region of interest" description="Disordered" evidence="1">
    <location>
        <begin position="1"/>
        <end position="22"/>
    </location>
</feature>
<evidence type="ECO:0000256" key="1">
    <source>
        <dbReference type="SAM" id="MobiDB-lite"/>
    </source>
</evidence>